<comment type="function">
    <text evidence="7">Hydrolyzes ribosome-free peptidyl-tRNAs (with 1 or more amino acids incorporated), which drop off the ribosome during protein synthesis, or as a result of ribosome stalling.</text>
</comment>
<dbReference type="EC" id="3.1.1.29" evidence="1 7"/>
<accession>A0A7V8VDY9</accession>
<comment type="similarity">
    <text evidence="5 7 9">Belongs to the PTH family.</text>
</comment>
<feature type="binding site" evidence="7">
    <location>
        <position position="14"/>
    </location>
    <ligand>
        <name>tRNA</name>
        <dbReference type="ChEBI" id="CHEBI:17843"/>
    </ligand>
</feature>
<comment type="subunit">
    <text evidence="7">Monomer.</text>
</comment>
<comment type="catalytic activity">
    <reaction evidence="7 8">
        <text>an N-acyl-L-alpha-aminoacyl-tRNA + H2O = an N-acyl-L-amino acid + a tRNA + H(+)</text>
        <dbReference type="Rhea" id="RHEA:54448"/>
        <dbReference type="Rhea" id="RHEA-COMP:10123"/>
        <dbReference type="Rhea" id="RHEA-COMP:13883"/>
        <dbReference type="ChEBI" id="CHEBI:15377"/>
        <dbReference type="ChEBI" id="CHEBI:15378"/>
        <dbReference type="ChEBI" id="CHEBI:59874"/>
        <dbReference type="ChEBI" id="CHEBI:78442"/>
        <dbReference type="ChEBI" id="CHEBI:138191"/>
        <dbReference type="EC" id="3.1.1.29"/>
    </reaction>
</comment>
<feature type="compositionally biased region" description="Low complexity" evidence="10">
    <location>
        <begin position="243"/>
        <end position="257"/>
    </location>
</feature>
<evidence type="ECO:0000256" key="9">
    <source>
        <dbReference type="RuleBase" id="RU004320"/>
    </source>
</evidence>
<evidence type="ECO:0000256" key="5">
    <source>
        <dbReference type="ARBA" id="ARBA00038063"/>
    </source>
</evidence>
<keyword evidence="3 7" id="KW-0378">Hydrolase</keyword>
<gene>
    <name evidence="7" type="primary">pth</name>
    <name evidence="11" type="ORF">H0921_08975</name>
</gene>
<name>A0A7V8VDY9_9BACT</name>
<dbReference type="CDD" id="cd00462">
    <property type="entry name" value="PTH"/>
    <property type="match status" value="1"/>
</dbReference>
<reference evidence="11 12" key="1">
    <citation type="submission" date="2020-07" db="EMBL/GenBank/DDBJ databases">
        <title>Thermogemmata thermophila gen. nov., sp. nov., a novel moderate thermophilic planctomycete from a Kamchatka hot spring.</title>
        <authorList>
            <person name="Elcheninov A.G."/>
            <person name="Podosokorskaya O.A."/>
            <person name="Kovaleva O.L."/>
            <person name="Novikov A."/>
            <person name="Bonch-Osmolovskaya E.A."/>
            <person name="Toshchakov S.V."/>
            <person name="Kublanov I.V."/>
        </authorList>
    </citation>
    <scope>NUCLEOTIDE SEQUENCE [LARGE SCALE GENOMIC DNA]</scope>
    <source>
        <strain evidence="11 12">2918</strain>
    </source>
</reference>
<dbReference type="Gene3D" id="3.40.50.1470">
    <property type="entry name" value="Peptidyl-tRNA hydrolase"/>
    <property type="match status" value="1"/>
</dbReference>
<feature type="region of interest" description="Disordered" evidence="10">
    <location>
        <begin position="182"/>
        <end position="269"/>
    </location>
</feature>
<dbReference type="GO" id="GO:0000049">
    <property type="term" value="F:tRNA binding"/>
    <property type="evidence" value="ECO:0007669"/>
    <property type="project" value="UniProtKB-UniRule"/>
</dbReference>
<keyword evidence="7" id="KW-0963">Cytoplasm</keyword>
<organism evidence="11 12">
    <name type="scientific">Thermogemmata fonticola</name>
    <dbReference type="NCBI Taxonomy" id="2755323"/>
    <lineage>
        <taxon>Bacteria</taxon>
        <taxon>Pseudomonadati</taxon>
        <taxon>Planctomycetota</taxon>
        <taxon>Planctomycetia</taxon>
        <taxon>Gemmatales</taxon>
        <taxon>Gemmataceae</taxon>
        <taxon>Thermogemmata</taxon>
    </lineage>
</organism>
<comment type="subcellular location">
    <subcellularLocation>
        <location evidence="7">Cytoplasm</location>
    </subcellularLocation>
</comment>
<dbReference type="NCBIfam" id="TIGR00447">
    <property type="entry name" value="pth"/>
    <property type="match status" value="1"/>
</dbReference>
<evidence type="ECO:0000313" key="11">
    <source>
        <dbReference type="EMBL" id="MBA2226289.1"/>
    </source>
</evidence>
<dbReference type="PROSITE" id="PS01195">
    <property type="entry name" value="PEPT_TRNA_HYDROL_1"/>
    <property type="match status" value="1"/>
</dbReference>
<dbReference type="GO" id="GO:0072344">
    <property type="term" value="P:rescue of stalled ribosome"/>
    <property type="evidence" value="ECO:0007669"/>
    <property type="project" value="UniProtKB-UniRule"/>
</dbReference>
<keyword evidence="2 7" id="KW-0820">tRNA-binding</keyword>
<comment type="function">
    <text evidence="7">Catalyzes the release of premature peptidyl moieties from peptidyl-tRNA molecules trapped in stalled 50S ribosomal subunits, and thus maintains levels of free tRNAs and 50S ribosomes.</text>
</comment>
<evidence type="ECO:0000256" key="4">
    <source>
        <dbReference type="ARBA" id="ARBA00022884"/>
    </source>
</evidence>
<sequence length="269" mass="28963">MKIVVGLGNPGNRYVGTRHNVGFEVIDTLARHLQVGSFREKFESLIAEGKRGDDTLLLVKPQTYMNLSGRAVRALLDFYKLPLQHLLVVCDDIHLPLGKLRLRPRGSHGGHNGLRDIQLHLGTEEYPRLRIGVGEPEPGEAVDHVLSRFRASEQPIIAEAIARAAQAVECWAERGLEAAMNRFNAPDKPAKRSSARSRPSPQPSSASSPPASKANPDPETLTVMTAPIPVAQPEQEAPPPAPSEDSSPPSHEAASPSDFGTSGNPPATS</sequence>
<dbReference type="PANTHER" id="PTHR17224:SF1">
    <property type="entry name" value="PEPTIDYL-TRNA HYDROLASE"/>
    <property type="match status" value="1"/>
</dbReference>
<dbReference type="SUPFAM" id="SSF53178">
    <property type="entry name" value="Peptidyl-tRNA hydrolase-like"/>
    <property type="match status" value="1"/>
</dbReference>
<dbReference type="GO" id="GO:0005737">
    <property type="term" value="C:cytoplasm"/>
    <property type="evidence" value="ECO:0007669"/>
    <property type="project" value="UniProtKB-SubCell"/>
</dbReference>
<dbReference type="GO" id="GO:0006515">
    <property type="term" value="P:protein quality control for misfolded or incompletely synthesized proteins"/>
    <property type="evidence" value="ECO:0007669"/>
    <property type="project" value="UniProtKB-UniRule"/>
</dbReference>
<feature type="compositionally biased region" description="Low complexity" evidence="10">
    <location>
        <begin position="196"/>
        <end position="214"/>
    </location>
</feature>
<protein>
    <recommendedName>
        <fullName evidence="6 7">Peptidyl-tRNA hydrolase</fullName>
        <shortName evidence="7">Pth</shortName>
        <ecNumber evidence="1 7">3.1.1.29</ecNumber>
    </recommendedName>
</protein>
<dbReference type="AlphaFoldDB" id="A0A7V8VDY9"/>
<evidence type="ECO:0000256" key="6">
    <source>
        <dbReference type="ARBA" id="ARBA00050038"/>
    </source>
</evidence>
<feature type="site" description="Stabilizes the basic form of H active site to accept a proton" evidence="7">
    <location>
        <position position="91"/>
    </location>
</feature>
<proteinExistence type="inferred from homology"/>
<feature type="site" description="Discriminates between blocked and unblocked aminoacyl-tRNA" evidence="7">
    <location>
        <position position="9"/>
    </location>
</feature>
<feature type="compositionally biased region" description="Polar residues" evidence="10">
    <location>
        <begin position="258"/>
        <end position="269"/>
    </location>
</feature>
<keyword evidence="4 7" id="KW-0694">RNA-binding</keyword>
<evidence type="ECO:0000256" key="3">
    <source>
        <dbReference type="ARBA" id="ARBA00022801"/>
    </source>
</evidence>
<feature type="binding site" evidence="7">
    <location>
        <position position="66"/>
    </location>
    <ligand>
        <name>tRNA</name>
        <dbReference type="ChEBI" id="CHEBI:17843"/>
    </ligand>
</feature>
<dbReference type="InterPro" id="IPR036416">
    <property type="entry name" value="Pept_tRNA_hydro_sf"/>
</dbReference>
<dbReference type="HAMAP" id="MF_00083">
    <property type="entry name" value="Pept_tRNA_hydro_bact"/>
    <property type="match status" value="1"/>
</dbReference>
<evidence type="ECO:0000256" key="7">
    <source>
        <dbReference type="HAMAP-Rule" id="MF_00083"/>
    </source>
</evidence>
<evidence type="ECO:0000256" key="10">
    <source>
        <dbReference type="SAM" id="MobiDB-lite"/>
    </source>
</evidence>
<dbReference type="EMBL" id="JACEFB010000005">
    <property type="protein sequence ID" value="MBA2226289.1"/>
    <property type="molecule type" value="Genomic_DNA"/>
</dbReference>
<evidence type="ECO:0000256" key="1">
    <source>
        <dbReference type="ARBA" id="ARBA00013260"/>
    </source>
</evidence>
<dbReference type="Proteomes" id="UP000542342">
    <property type="component" value="Unassembled WGS sequence"/>
</dbReference>
<dbReference type="PROSITE" id="PS01196">
    <property type="entry name" value="PEPT_TRNA_HYDROL_2"/>
    <property type="match status" value="1"/>
</dbReference>
<feature type="binding site" evidence="7">
    <location>
        <position position="64"/>
    </location>
    <ligand>
        <name>tRNA</name>
        <dbReference type="ChEBI" id="CHEBI:17843"/>
    </ligand>
</feature>
<evidence type="ECO:0000313" key="12">
    <source>
        <dbReference type="Proteomes" id="UP000542342"/>
    </source>
</evidence>
<feature type="compositionally biased region" description="Low complexity" evidence="10">
    <location>
        <begin position="226"/>
        <end position="235"/>
    </location>
</feature>
<dbReference type="GO" id="GO:0004045">
    <property type="term" value="F:peptidyl-tRNA hydrolase activity"/>
    <property type="evidence" value="ECO:0007669"/>
    <property type="project" value="UniProtKB-UniRule"/>
</dbReference>
<feature type="binding site" evidence="7">
    <location>
        <position position="112"/>
    </location>
    <ligand>
        <name>tRNA</name>
        <dbReference type="ChEBI" id="CHEBI:17843"/>
    </ligand>
</feature>
<keyword evidence="12" id="KW-1185">Reference proteome</keyword>
<dbReference type="InterPro" id="IPR018171">
    <property type="entry name" value="Pept_tRNA_hydro_CS"/>
</dbReference>
<feature type="active site" description="Proton acceptor" evidence="7">
    <location>
        <position position="19"/>
    </location>
</feature>
<dbReference type="InterPro" id="IPR001328">
    <property type="entry name" value="Pept_tRNA_hydro"/>
</dbReference>
<dbReference type="Pfam" id="PF01195">
    <property type="entry name" value="Pept_tRNA_hydro"/>
    <property type="match status" value="1"/>
</dbReference>
<dbReference type="FunFam" id="3.40.50.1470:FF:000001">
    <property type="entry name" value="Peptidyl-tRNA hydrolase"/>
    <property type="match status" value="1"/>
</dbReference>
<evidence type="ECO:0000256" key="2">
    <source>
        <dbReference type="ARBA" id="ARBA00022555"/>
    </source>
</evidence>
<evidence type="ECO:0000256" key="8">
    <source>
        <dbReference type="RuleBase" id="RU000673"/>
    </source>
</evidence>
<dbReference type="RefSeq" id="WP_194537729.1">
    <property type="nucleotide sequence ID" value="NZ_JACEFB010000005.1"/>
</dbReference>
<comment type="caution">
    <text evidence="11">The sequence shown here is derived from an EMBL/GenBank/DDBJ whole genome shotgun (WGS) entry which is preliminary data.</text>
</comment>
<dbReference type="PANTHER" id="PTHR17224">
    <property type="entry name" value="PEPTIDYL-TRNA HYDROLASE"/>
    <property type="match status" value="1"/>
</dbReference>